<feature type="domain" description="NlpC/P60" evidence="6">
    <location>
        <begin position="279"/>
        <end position="404"/>
    </location>
</feature>
<name>A0A2T0PVB5_9ACTN</name>
<feature type="compositionally biased region" description="Low complexity" evidence="5">
    <location>
        <begin position="35"/>
        <end position="65"/>
    </location>
</feature>
<evidence type="ECO:0000259" key="6">
    <source>
        <dbReference type="PROSITE" id="PS51935"/>
    </source>
</evidence>
<gene>
    <name evidence="7" type="ORF">CLV72_10980</name>
</gene>
<protein>
    <submittedName>
        <fullName evidence="7">NlpC/P60 family protein</fullName>
    </submittedName>
</protein>
<keyword evidence="3" id="KW-0378">Hydrolase</keyword>
<dbReference type="Pfam" id="PF00877">
    <property type="entry name" value="NLPC_P60"/>
    <property type="match status" value="1"/>
</dbReference>
<dbReference type="AlphaFoldDB" id="A0A2T0PVB5"/>
<dbReference type="RefSeq" id="WP_245930460.1">
    <property type="nucleotide sequence ID" value="NZ_PVZC01000009.1"/>
</dbReference>
<dbReference type="InterPro" id="IPR051794">
    <property type="entry name" value="PG_Endopeptidase_C40"/>
</dbReference>
<sequence>MREADRQARSLTGRRSAWVATFLVGAAAVAVLPQPAAADQREPVVAPAGQPAPAPGSAAEGTPAPNGTPSPSATEVAPLDETRSADLFVAAQRSLPSDVVAEIRELDGVDEVEQVDAARLRIDGEELSLLGVEPSAFRAYAPTEHAESDELWQGLAEGQIAVTEDFGAEHELEPGADAAVEGATTREVPLAEYAETGLAGIDAMVSAELSRQLGLPEGNALVISAPRGDAFALKEELAEILPEGAGVQVLPGGGGDVEVEEPGGGAEVRETDTADGLSSERIEIAIEAAESQLGTPYVWGGAAPGAFDCSGIVQWAYRQAGVMMPRVTHQQWETGVQVSYEDARRGDLIFWRHDPARPNYISHVALYLGEGMMLESPRTGDVVKIREVELGPNFAGIVRITPQV</sequence>
<reference evidence="7 8" key="1">
    <citation type="submission" date="2018-03" db="EMBL/GenBank/DDBJ databases">
        <title>Genomic Encyclopedia of Archaeal and Bacterial Type Strains, Phase II (KMG-II): from individual species to whole genera.</title>
        <authorList>
            <person name="Goeker M."/>
        </authorList>
    </citation>
    <scope>NUCLEOTIDE SEQUENCE [LARGE SCALE GENOMIC DNA]</scope>
    <source>
        <strain evidence="7 8">DSM 45601</strain>
    </source>
</reference>
<evidence type="ECO:0000256" key="1">
    <source>
        <dbReference type="ARBA" id="ARBA00007074"/>
    </source>
</evidence>
<dbReference type="GO" id="GO:0008234">
    <property type="term" value="F:cysteine-type peptidase activity"/>
    <property type="evidence" value="ECO:0007669"/>
    <property type="project" value="UniProtKB-KW"/>
</dbReference>
<dbReference type="PROSITE" id="PS51935">
    <property type="entry name" value="NLPC_P60"/>
    <property type="match status" value="1"/>
</dbReference>
<feature type="region of interest" description="Disordered" evidence="5">
    <location>
        <begin position="35"/>
        <end position="76"/>
    </location>
</feature>
<dbReference type="Gene3D" id="3.90.1720.10">
    <property type="entry name" value="endopeptidase domain like (from Nostoc punctiforme)"/>
    <property type="match status" value="1"/>
</dbReference>
<dbReference type="InterPro" id="IPR038765">
    <property type="entry name" value="Papain-like_cys_pep_sf"/>
</dbReference>
<evidence type="ECO:0000256" key="2">
    <source>
        <dbReference type="ARBA" id="ARBA00022670"/>
    </source>
</evidence>
<proteinExistence type="inferred from homology"/>
<evidence type="ECO:0000256" key="3">
    <source>
        <dbReference type="ARBA" id="ARBA00022801"/>
    </source>
</evidence>
<evidence type="ECO:0000256" key="4">
    <source>
        <dbReference type="ARBA" id="ARBA00022807"/>
    </source>
</evidence>
<evidence type="ECO:0000313" key="8">
    <source>
        <dbReference type="Proteomes" id="UP000237846"/>
    </source>
</evidence>
<dbReference type="EMBL" id="PVZC01000009">
    <property type="protein sequence ID" value="PRX95472.1"/>
    <property type="molecule type" value="Genomic_DNA"/>
</dbReference>
<dbReference type="InterPro" id="IPR000064">
    <property type="entry name" value="NLP_P60_dom"/>
</dbReference>
<keyword evidence="4" id="KW-0788">Thiol protease</keyword>
<accession>A0A2T0PVB5</accession>
<dbReference type="SUPFAM" id="SSF54001">
    <property type="entry name" value="Cysteine proteinases"/>
    <property type="match status" value="1"/>
</dbReference>
<organism evidence="7 8">
    <name type="scientific">Allonocardiopsis opalescens</name>
    <dbReference type="NCBI Taxonomy" id="1144618"/>
    <lineage>
        <taxon>Bacteria</taxon>
        <taxon>Bacillati</taxon>
        <taxon>Actinomycetota</taxon>
        <taxon>Actinomycetes</taxon>
        <taxon>Streptosporangiales</taxon>
        <taxon>Allonocardiopsis</taxon>
    </lineage>
</organism>
<comment type="similarity">
    <text evidence="1">Belongs to the peptidase C40 family.</text>
</comment>
<dbReference type="Proteomes" id="UP000237846">
    <property type="component" value="Unassembled WGS sequence"/>
</dbReference>
<dbReference type="PANTHER" id="PTHR47359:SF3">
    <property type="entry name" value="NLP_P60 DOMAIN-CONTAINING PROTEIN-RELATED"/>
    <property type="match status" value="1"/>
</dbReference>
<keyword evidence="2" id="KW-0645">Protease</keyword>
<dbReference type="PANTHER" id="PTHR47359">
    <property type="entry name" value="PEPTIDOGLYCAN DL-ENDOPEPTIDASE CWLO"/>
    <property type="match status" value="1"/>
</dbReference>
<evidence type="ECO:0000313" key="7">
    <source>
        <dbReference type="EMBL" id="PRX95472.1"/>
    </source>
</evidence>
<dbReference type="GO" id="GO:0006508">
    <property type="term" value="P:proteolysis"/>
    <property type="evidence" value="ECO:0007669"/>
    <property type="project" value="UniProtKB-KW"/>
</dbReference>
<comment type="caution">
    <text evidence="7">The sequence shown here is derived from an EMBL/GenBank/DDBJ whole genome shotgun (WGS) entry which is preliminary data.</text>
</comment>
<keyword evidence="8" id="KW-1185">Reference proteome</keyword>
<evidence type="ECO:0000256" key="5">
    <source>
        <dbReference type="SAM" id="MobiDB-lite"/>
    </source>
</evidence>